<sequence>MSLFSRRVPLILQTEAPECGIACVAMIASYHGWRTDLAAMRLRLAPSMKGVTLAHILAMARGMGMSGRGLKTEPEGLAQLKLPCILHWDLNHFVVLVAADSKRITVHDPAVGRRVLSLAEAGKHFTGVAMELTPTPEFQRKDERQQVRASQLVGSLSGLRGVLVQVLLLSLALEVLSLAAPFFLQLAVDRVVVSRDAQLLTVLGVGFVGLALFAAAITGVRAWLGAYLSTHMSLRLQDGLFGKLLWLPMVWFEKRHIGDIVARFRSVDAIQKTLTVTFLESVMDGVMVLVTLALMAWYSLMLTAVVLGATLLYGLTRWLLYAPLRRATDEKLLHEGRSSTHFIETLRGMMAIKLNRRELERRGAYQNLLVAQANADAQVQRVAIVQRTAHALIFGLESVIVVWLGASIVIEGQLSVGMLFGFLGFKLLFINRIINLTDKLVEFRMLDLHAERVADITLTEPEPSSGLAVGNAPRSFAIEARGLGFAYGVEGPVFRGVDLDVQPGEMVAIVGPSGAGKTTLVKVLVGLLDRTEGSLNVGGRDLRDWDLGALRSRVGVVMQDDQLFVGSIEDNISFFDPHHDPKAVRACAKLAMVDAEVEAMPMGYNTLVGSLGMALSGGQKQRILLARALYRQPAVLFLDETFDQLDLALEQRITTQLRGLGMAIVIVSHRPDTVREVDRIIELKR</sequence>
<dbReference type="InterPro" id="IPR005074">
    <property type="entry name" value="Peptidase_C39"/>
</dbReference>
<dbReference type="InterPro" id="IPR027417">
    <property type="entry name" value="P-loop_NTPase"/>
</dbReference>
<evidence type="ECO:0000313" key="13">
    <source>
        <dbReference type="Proteomes" id="UP001595556"/>
    </source>
</evidence>
<feature type="transmembrane region" description="Helical" evidence="8">
    <location>
        <begin position="391"/>
        <end position="410"/>
    </location>
</feature>
<keyword evidence="7 8" id="KW-0472">Membrane</keyword>
<keyword evidence="4" id="KW-0547">Nucleotide-binding</keyword>
<keyword evidence="3 8" id="KW-0812">Transmembrane</keyword>
<feature type="domain" description="ABC transporter" evidence="9">
    <location>
        <begin position="478"/>
        <end position="685"/>
    </location>
</feature>
<gene>
    <name evidence="12" type="ORF">ACFOEN_13890</name>
</gene>
<evidence type="ECO:0000256" key="7">
    <source>
        <dbReference type="ARBA" id="ARBA00023136"/>
    </source>
</evidence>
<evidence type="ECO:0000313" key="12">
    <source>
        <dbReference type="EMBL" id="MFC3148718.1"/>
    </source>
</evidence>
<dbReference type="Gene3D" id="1.20.1560.10">
    <property type="entry name" value="ABC transporter type 1, transmembrane domain"/>
    <property type="match status" value="1"/>
</dbReference>
<dbReference type="CDD" id="cd18567">
    <property type="entry name" value="ABC_6TM_CvaB_RaxB_like"/>
    <property type="match status" value="1"/>
</dbReference>
<dbReference type="Pfam" id="PF03412">
    <property type="entry name" value="Peptidase_C39"/>
    <property type="match status" value="1"/>
</dbReference>
<dbReference type="Pfam" id="PF00664">
    <property type="entry name" value="ABC_membrane"/>
    <property type="match status" value="1"/>
</dbReference>
<dbReference type="RefSeq" id="WP_377304906.1">
    <property type="nucleotide sequence ID" value="NZ_CP180191.1"/>
</dbReference>
<dbReference type="Gene3D" id="3.90.70.10">
    <property type="entry name" value="Cysteine proteinases"/>
    <property type="match status" value="1"/>
</dbReference>
<reference evidence="13" key="1">
    <citation type="journal article" date="2019" name="Int. J. Syst. Evol. Microbiol.">
        <title>The Global Catalogue of Microorganisms (GCM) 10K type strain sequencing project: providing services to taxonomists for standard genome sequencing and annotation.</title>
        <authorList>
            <consortium name="The Broad Institute Genomics Platform"/>
            <consortium name="The Broad Institute Genome Sequencing Center for Infectious Disease"/>
            <person name="Wu L."/>
            <person name="Ma J."/>
        </authorList>
    </citation>
    <scope>NUCLEOTIDE SEQUENCE [LARGE SCALE GENOMIC DNA]</scope>
    <source>
        <strain evidence="13">KCTC 52168</strain>
    </source>
</reference>
<feature type="transmembrane region" description="Helical" evidence="8">
    <location>
        <begin position="199"/>
        <end position="224"/>
    </location>
</feature>
<dbReference type="InterPro" id="IPR017871">
    <property type="entry name" value="ABC_transporter-like_CS"/>
</dbReference>
<dbReference type="EMBL" id="JBHRTI010000007">
    <property type="protein sequence ID" value="MFC3148718.1"/>
    <property type="molecule type" value="Genomic_DNA"/>
</dbReference>
<dbReference type="PROSITE" id="PS50893">
    <property type="entry name" value="ABC_TRANSPORTER_2"/>
    <property type="match status" value="1"/>
</dbReference>
<feature type="domain" description="ABC transmembrane type-1" evidence="10">
    <location>
        <begin position="166"/>
        <end position="445"/>
    </location>
</feature>
<dbReference type="PANTHER" id="PTHR24221:SF606">
    <property type="entry name" value="COLICIN V SECRETION-PROCESSING ATP-BINDING PROTEIN"/>
    <property type="match status" value="1"/>
</dbReference>
<dbReference type="SUPFAM" id="SSF90123">
    <property type="entry name" value="ABC transporter transmembrane region"/>
    <property type="match status" value="1"/>
</dbReference>
<dbReference type="InterPro" id="IPR039421">
    <property type="entry name" value="Type_1_exporter"/>
</dbReference>
<name>A0ABV7H7M1_9BURK</name>
<keyword evidence="6 8" id="KW-1133">Transmembrane helix</keyword>
<dbReference type="PROSITE" id="PS50990">
    <property type="entry name" value="PEPTIDASE_C39"/>
    <property type="match status" value="1"/>
</dbReference>
<proteinExistence type="predicted"/>
<evidence type="ECO:0000256" key="4">
    <source>
        <dbReference type="ARBA" id="ARBA00022741"/>
    </source>
</evidence>
<evidence type="ECO:0000256" key="3">
    <source>
        <dbReference type="ARBA" id="ARBA00022692"/>
    </source>
</evidence>
<organism evidence="12 13">
    <name type="scientific">Piscinibacterium candidicorallinum</name>
    <dbReference type="NCBI Taxonomy" id="1793872"/>
    <lineage>
        <taxon>Bacteria</taxon>
        <taxon>Pseudomonadati</taxon>
        <taxon>Pseudomonadota</taxon>
        <taxon>Betaproteobacteria</taxon>
        <taxon>Burkholderiales</taxon>
        <taxon>Piscinibacterium</taxon>
    </lineage>
</organism>
<dbReference type="PROSITE" id="PS00211">
    <property type="entry name" value="ABC_TRANSPORTER_1"/>
    <property type="match status" value="1"/>
</dbReference>
<evidence type="ECO:0000256" key="2">
    <source>
        <dbReference type="ARBA" id="ARBA00022475"/>
    </source>
</evidence>
<evidence type="ECO:0000256" key="1">
    <source>
        <dbReference type="ARBA" id="ARBA00004651"/>
    </source>
</evidence>
<evidence type="ECO:0000256" key="8">
    <source>
        <dbReference type="SAM" id="Phobius"/>
    </source>
</evidence>
<comment type="caution">
    <text evidence="12">The sequence shown here is derived from an EMBL/GenBank/DDBJ whole genome shotgun (WGS) entry which is preliminary data.</text>
</comment>
<dbReference type="PANTHER" id="PTHR24221">
    <property type="entry name" value="ATP-BINDING CASSETTE SUB-FAMILY B"/>
    <property type="match status" value="1"/>
</dbReference>
<dbReference type="Proteomes" id="UP001595556">
    <property type="component" value="Unassembled WGS sequence"/>
</dbReference>
<feature type="domain" description="Peptidase C39" evidence="11">
    <location>
        <begin position="13"/>
        <end position="132"/>
    </location>
</feature>
<dbReference type="InterPro" id="IPR036640">
    <property type="entry name" value="ABC1_TM_sf"/>
</dbReference>
<dbReference type="InterPro" id="IPR003593">
    <property type="entry name" value="AAA+_ATPase"/>
</dbReference>
<keyword evidence="13" id="KW-1185">Reference proteome</keyword>
<dbReference type="Gene3D" id="3.40.50.300">
    <property type="entry name" value="P-loop containing nucleotide triphosphate hydrolases"/>
    <property type="match status" value="1"/>
</dbReference>
<keyword evidence="2" id="KW-1003">Cell membrane</keyword>
<dbReference type="CDD" id="cd03228">
    <property type="entry name" value="ABCC_MRP_Like"/>
    <property type="match status" value="1"/>
</dbReference>
<feature type="transmembrane region" description="Helical" evidence="8">
    <location>
        <begin position="416"/>
        <end position="434"/>
    </location>
</feature>
<feature type="transmembrane region" description="Helical" evidence="8">
    <location>
        <begin position="162"/>
        <end position="187"/>
    </location>
</feature>
<dbReference type="Pfam" id="PF00005">
    <property type="entry name" value="ABC_tran"/>
    <property type="match status" value="1"/>
</dbReference>
<dbReference type="InterPro" id="IPR011527">
    <property type="entry name" value="ABC1_TM_dom"/>
</dbReference>
<feature type="transmembrane region" description="Helical" evidence="8">
    <location>
        <begin position="286"/>
        <end position="315"/>
    </location>
</feature>
<accession>A0ABV7H7M1</accession>
<evidence type="ECO:0000259" key="10">
    <source>
        <dbReference type="PROSITE" id="PS50929"/>
    </source>
</evidence>
<keyword evidence="5" id="KW-0067">ATP-binding</keyword>
<evidence type="ECO:0000259" key="11">
    <source>
        <dbReference type="PROSITE" id="PS50990"/>
    </source>
</evidence>
<dbReference type="SUPFAM" id="SSF52540">
    <property type="entry name" value="P-loop containing nucleoside triphosphate hydrolases"/>
    <property type="match status" value="1"/>
</dbReference>
<protein>
    <submittedName>
        <fullName evidence="12">Peptidase domain-containing ABC transporter</fullName>
    </submittedName>
</protein>
<dbReference type="InterPro" id="IPR003439">
    <property type="entry name" value="ABC_transporter-like_ATP-bd"/>
</dbReference>
<comment type="subcellular location">
    <subcellularLocation>
        <location evidence="1">Cell membrane</location>
        <topology evidence="1">Multi-pass membrane protein</topology>
    </subcellularLocation>
</comment>
<evidence type="ECO:0000256" key="5">
    <source>
        <dbReference type="ARBA" id="ARBA00022840"/>
    </source>
</evidence>
<evidence type="ECO:0000256" key="6">
    <source>
        <dbReference type="ARBA" id="ARBA00022989"/>
    </source>
</evidence>
<evidence type="ECO:0000259" key="9">
    <source>
        <dbReference type="PROSITE" id="PS50893"/>
    </source>
</evidence>
<dbReference type="PROSITE" id="PS50929">
    <property type="entry name" value="ABC_TM1F"/>
    <property type="match status" value="1"/>
</dbReference>
<dbReference type="SMART" id="SM00382">
    <property type="entry name" value="AAA"/>
    <property type="match status" value="1"/>
</dbReference>